<evidence type="ECO:0000313" key="1">
    <source>
        <dbReference type="EMBL" id="KAK3693494.1"/>
    </source>
</evidence>
<reference evidence="1" key="2">
    <citation type="submission" date="2023-06" db="EMBL/GenBank/DDBJ databases">
        <authorList>
            <consortium name="Lawrence Berkeley National Laboratory"/>
            <person name="Haridas S."/>
            <person name="Hensen N."/>
            <person name="Bonometti L."/>
            <person name="Westerberg I."/>
            <person name="Brannstrom I.O."/>
            <person name="Guillou S."/>
            <person name="Cros-Aarteil S."/>
            <person name="Calhoun S."/>
            <person name="Kuo A."/>
            <person name="Mondo S."/>
            <person name="Pangilinan J."/>
            <person name="Riley R."/>
            <person name="Labutti K."/>
            <person name="Andreopoulos B."/>
            <person name="Lipzen A."/>
            <person name="Chen C."/>
            <person name="Yanf M."/>
            <person name="Daum C."/>
            <person name="Ng V."/>
            <person name="Clum A."/>
            <person name="Steindorff A."/>
            <person name="Ohm R."/>
            <person name="Martin F."/>
            <person name="Silar P."/>
            <person name="Natvig D."/>
            <person name="Lalanne C."/>
            <person name="Gautier V."/>
            <person name="Ament-Velasquez S.L."/>
            <person name="Kruys A."/>
            <person name="Hutchinson M.I."/>
            <person name="Powell A.J."/>
            <person name="Barry K."/>
            <person name="Miller A.N."/>
            <person name="Grigoriev I.V."/>
            <person name="Debuchy R."/>
            <person name="Gladieux P."/>
            <person name="Thoren M.H."/>
            <person name="Johannesson H."/>
        </authorList>
    </citation>
    <scope>NUCLEOTIDE SEQUENCE</scope>
    <source>
        <strain evidence="1">CBS 314.62</strain>
    </source>
</reference>
<dbReference type="Proteomes" id="UP001270362">
    <property type="component" value="Unassembled WGS sequence"/>
</dbReference>
<protein>
    <submittedName>
        <fullName evidence="1">Uncharacterized protein</fullName>
    </submittedName>
</protein>
<gene>
    <name evidence="1" type="ORF">B0T22DRAFT_505337</name>
</gene>
<reference evidence="1" key="1">
    <citation type="journal article" date="2023" name="Mol. Phylogenet. Evol.">
        <title>Genome-scale phylogeny and comparative genomics of the fungal order Sordariales.</title>
        <authorList>
            <person name="Hensen N."/>
            <person name="Bonometti L."/>
            <person name="Westerberg I."/>
            <person name="Brannstrom I.O."/>
            <person name="Guillou S."/>
            <person name="Cros-Aarteil S."/>
            <person name="Calhoun S."/>
            <person name="Haridas S."/>
            <person name="Kuo A."/>
            <person name="Mondo S."/>
            <person name="Pangilinan J."/>
            <person name="Riley R."/>
            <person name="LaButti K."/>
            <person name="Andreopoulos B."/>
            <person name="Lipzen A."/>
            <person name="Chen C."/>
            <person name="Yan M."/>
            <person name="Daum C."/>
            <person name="Ng V."/>
            <person name="Clum A."/>
            <person name="Steindorff A."/>
            <person name="Ohm R.A."/>
            <person name="Martin F."/>
            <person name="Silar P."/>
            <person name="Natvig D.O."/>
            <person name="Lalanne C."/>
            <person name="Gautier V."/>
            <person name="Ament-Velasquez S.L."/>
            <person name="Kruys A."/>
            <person name="Hutchinson M.I."/>
            <person name="Powell A.J."/>
            <person name="Barry K."/>
            <person name="Miller A.N."/>
            <person name="Grigoriev I.V."/>
            <person name="Debuchy R."/>
            <person name="Gladieux P."/>
            <person name="Hiltunen Thoren M."/>
            <person name="Johannesson H."/>
        </authorList>
    </citation>
    <scope>NUCLEOTIDE SEQUENCE</scope>
    <source>
        <strain evidence="1">CBS 314.62</strain>
    </source>
</reference>
<proteinExistence type="predicted"/>
<comment type="caution">
    <text evidence="1">The sequence shown here is derived from an EMBL/GenBank/DDBJ whole genome shotgun (WGS) entry which is preliminary data.</text>
</comment>
<name>A0AAE0XHD6_9PEZI</name>
<keyword evidence="2" id="KW-1185">Reference proteome</keyword>
<dbReference type="AlphaFoldDB" id="A0AAE0XHD6"/>
<sequence>MAMMARSRTTMSRAYSSRASPTRLTLGMEAFDTVATLAGKIIPSAHADSGFRVPGTNLRAAEPGSRIRETVARPRTGHMFPGCALPRIHILSGIIQVPLDAFTYQPGEGRGEDEAVIKLLYGLFEKDCRPSEWSHHVKGEVDAEIFNGILLALSSSEAYLRNTVHTGKYPQLPIRECILCLDGQQRIAAARRRFGTDFWWPVKLYRNRNVTTLSRQTKHPDGDICWRILQFHFENIELTENRDGVVPGGPVMDWPHVYPRKGGKGFKYEGIATALYNILSIPDKTQKGNKSPFQRLLKDRTQPARPLIETGAVSIHRQLERTIGLAIRDAHRHSKLT</sequence>
<dbReference type="Pfam" id="PF12520">
    <property type="entry name" value="DUF3723"/>
    <property type="match status" value="1"/>
</dbReference>
<accession>A0AAE0XHD6</accession>
<dbReference type="InterPro" id="IPR022198">
    <property type="entry name" value="DUF3723"/>
</dbReference>
<organism evidence="1 2">
    <name type="scientific">Podospora appendiculata</name>
    <dbReference type="NCBI Taxonomy" id="314037"/>
    <lineage>
        <taxon>Eukaryota</taxon>
        <taxon>Fungi</taxon>
        <taxon>Dikarya</taxon>
        <taxon>Ascomycota</taxon>
        <taxon>Pezizomycotina</taxon>
        <taxon>Sordariomycetes</taxon>
        <taxon>Sordariomycetidae</taxon>
        <taxon>Sordariales</taxon>
        <taxon>Podosporaceae</taxon>
        <taxon>Podospora</taxon>
    </lineage>
</organism>
<dbReference type="EMBL" id="JAULSO010000001">
    <property type="protein sequence ID" value="KAK3693494.1"/>
    <property type="molecule type" value="Genomic_DNA"/>
</dbReference>
<evidence type="ECO:0000313" key="2">
    <source>
        <dbReference type="Proteomes" id="UP001270362"/>
    </source>
</evidence>